<name>A0A5B7K1M9_PORTR</name>
<gene>
    <name evidence="2" type="ORF">E2C01_097931</name>
</gene>
<dbReference type="AlphaFoldDB" id="A0A5B7K1M9"/>
<feature type="compositionally biased region" description="Basic and acidic residues" evidence="1">
    <location>
        <begin position="64"/>
        <end position="77"/>
    </location>
</feature>
<evidence type="ECO:0000256" key="1">
    <source>
        <dbReference type="SAM" id="MobiDB-lite"/>
    </source>
</evidence>
<keyword evidence="3" id="KW-1185">Reference proteome</keyword>
<accession>A0A5B7K1M9</accession>
<organism evidence="2 3">
    <name type="scientific">Portunus trituberculatus</name>
    <name type="common">Swimming crab</name>
    <name type="synonym">Neptunus trituberculatus</name>
    <dbReference type="NCBI Taxonomy" id="210409"/>
    <lineage>
        <taxon>Eukaryota</taxon>
        <taxon>Metazoa</taxon>
        <taxon>Ecdysozoa</taxon>
        <taxon>Arthropoda</taxon>
        <taxon>Crustacea</taxon>
        <taxon>Multicrustacea</taxon>
        <taxon>Malacostraca</taxon>
        <taxon>Eumalacostraca</taxon>
        <taxon>Eucarida</taxon>
        <taxon>Decapoda</taxon>
        <taxon>Pleocyemata</taxon>
        <taxon>Brachyura</taxon>
        <taxon>Eubrachyura</taxon>
        <taxon>Portunoidea</taxon>
        <taxon>Portunidae</taxon>
        <taxon>Portuninae</taxon>
        <taxon>Portunus</taxon>
    </lineage>
</organism>
<comment type="caution">
    <text evidence="2">The sequence shown here is derived from an EMBL/GenBank/DDBJ whole genome shotgun (WGS) entry which is preliminary data.</text>
</comment>
<reference evidence="2 3" key="1">
    <citation type="submission" date="2019-05" db="EMBL/GenBank/DDBJ databases">
        <title>Another draft genome of Portunus trituberculatus and its Hox gene families provides insights of decapod evolution.</title>
        <authorList>
            <person name="Jeong J.-H."/>
            <person name="Song I."/>
            <person name="Kim S."/>
            <person name="Choi T."/>
            <person name="Kim D."/>
            <person name="Ryu S."/>
            <person name="Kim W."/>
        </authorList>
    </citation>
    <scope>NUCLEOTIDE SEQUENCE [LARGE SCALE GENOMIC DNA]</scope>
    <source>
        <tissue evidence="2">Muscle</tissue>
    </source>
</reference>
<dbReference type="EMBL" id="VSRR010131049">
    <property type="protein sequence ID" value="MPD02353.1"/>
    <property type="molecule type" value="Genomic_DNA"/>
</dbReference>
<protein>
    <submittedName>
        <fullName evidence="2">Uncharacterized protein</fullName>
    </submittedName>
</protein>
<dbReference type="Proteomes" id="UP000324222">
    <property type="component" value="Unassembled WGS sequence"/>
</dbReference>
<feature type="region of interest" description="Disordered" evidence="1">
    <location>
        <begin position="51"/>
        <end position="77"/>
    </location>
</feature>
<evidence type="ECO:0000313" key="3">
    <source>
        <dbReference type="Proteomes" id="UP000324222"/>
    </source>
</evidence>
<proteinExistence type="predicted"/>
<feature type="compositionally biased region" description="Acidic residues" evidence="1">
    <location>
        <begin position="53"/>
        <end position="63"/>
    </location>
</feature>
<evidence type="ECO:0000313" key="2">
    <source>
        <dbReference type="EMBL" id="MPD02353.1"/>
    </source>
</evidence>
<sequence length="77" mass="9010">MPRSPPELSDSAAPAHGPVYLREHSSVSCQLLHHVKMGDYTDQAIHASKLMPCDEEEEEEEEEEKRRIYIKKREYDR</sequence>